<dbReference type="Gene3D" id="1.20.1050.10">
    <property type="match status" value="1"/>
</dbReference>
<dbReference type="InterPro" id="IPR036249">
    <property type="entry name" value="Thioredoxin-like_sf"/>
</dbReference>
<dbReference type="GO" id="GO:0016034">
    <property type="term" value="F:maleylacetoacetate isomerase activity"/>
    <property type="evidence" value="ECO:0007669"/>
    <property type="project" value="TreeGrafter"/>
</dbReference>
<dbReference type="SUPFAM" id="SSF52833">
    <property type="entry name" value="Thioredoxin-like"/>
    <property type="match status" value="1"/>
</dbReference>
<reference evidence="2 3" key="1">
    <citation type="journal article" date="2014" name="PLoS Genet.">
        <title>Hidden diversity in honey bee gut symbionts detected by single-cell genomics.</title>
        <authorList>
            <person name="Engel P."/>
            <person name="Stepanauskas R."/>
            <person name="Moran N."/>
        </authorList>
    </citation>
    <scope>NUCLEOTIDE SEQUENCE [LARGE SCALE GENOMIC DNA]</scope>
    <source>
        <strain evidence="2 3">SCGC AB-598-J21</strain>
    </source>
</reference>
<dbReference type="EMBL" id="AVQL01000456">
    <property type="protein sequence ID" value="KEP99951.1"/>
    <property type="molecule type" value="Genomic_DNA"/>
</dbReference>
<sequence>MNYTLYIGNKNYSTWSMRPWVVMKHFQIDFTEHLVRFDSFAPDSVFKQTILPLNPYGTVPVLIDDDLIVNDSLAICEYLAEQHPELALWPQDYKARARARSIVAKMHNGYNHIRRHLPMNIEAVLPEIGQIILRDFPAVKQEIDFLDQHLSSFLAVSEGPFLFGKFSIADAFYAPMCLRLKGFQIHTSAILTNYINALCANEAVAAWIAQALEEKDFIAMDEPYRIKR</sequence>
<evidence type="ECO:0000313" key="2">
    <source>
        <dbReference type="EMBL" id="KEP99951.1"/>
    </source>
</evidence>
<dbReference type="PANTHER" id="PTHR42673">
    <property type="entry name" value="MALEYLACETOACETATE ISOMERASE"/>
    <property type="match status" value="1"/>
</dbReference>
<dbReference type="InterPro" id="IPR004045">
    <property type="entry name" value="Glutathione_S-Trfase_N"/>
</dbReference>
<dbReference type="AlphaFoldDB" id="A0A074V807"/>
<evidence type="ECO:0000313" key="3">
    <source>
        <dbReference type="Proteomes" id="UP000027644"/>
    </source>
</evidence>
<dbReference type="SUPFAM" id="SSF47616">
    <property type="entry name" value="GST C-terminal domain-like"/>
    <property type="match status" value="1"/>
</dbReference>
<dbReference type="SFLD" id="SFLDS00019">
    <property type="entry name" value="Glutathione_Transferase_(cytos"/>
    <property type="match status" value="1"/>
</dbReference>
<dbReference type="Pfam" id="PF13409">
    <property type="entry name" value="GST_N_2"/>
    <property type="match status" value="1"/>
</dbReference>
<keyword evidence="2" id="KW-0808">Transferase</keyword>
<evidence type="ECO:0000259" key="1">
    <source>
        <dbReference type="PROSITE" id="PS50404"/>
    </source>
</evidence>
<dbReference type="PROSITE" id="PS50404">
    <property type="entry name" value="GST_NTER"/>
    <property type="match status" value="1"/>
</dbReference>
<accession>A0A074V807</accession>
<proteinExistence type="predicted"/>
<dbReference type="InterPro" id="IPR036282">
    <property type="entry name" value="Glutathione-S-Trfase_C_sf"/>
</dbReference>
<dbReference type="Pfam" id="PF13410">
    <property type="entry name" value="GST_C_2"/>
    <property type="match status" value="1"/>
</dbReference>
<organism evidence="2 3">
    <name type="scientific">Snodgrassella alvi SCGC AB-598-J21</name>
    <dbReference type="NCBI Taxonomy" id="1385367"/>
    <lineage>
        <taxon>Bacteria</taxon>
        <taxon>Pseudomonadati</taxon>
        <taxon>Pseudomonadota</taxon>
        <taxon>Betaproteobacteria</taxon>
        <taxon>Neisseriales</taxon>
        <taxon>Neisseriaceae</taxon>
        <taxon>Snodgrassella</taxon>
    </lineage>
</organism>
<name>A0A074V807_9NEIS</name>
<dbReference type="GO" id="GO:0006559">
    <property type="term" value="P:L-phenylalanine catabolic process"/>
    <property type="evidence" value="ECO:0007669"/>
    <property type="project" value="TreeGrafter"/>
</dbReference>
<gene>
    <name evidence="2" type="ORF">SASC598J21_023880</name>
</gene>
<dbReference type="GO" id="GO:0004364">
    <property type="term" value="F:glutathione transferase activity"/>
    <property type="evidence" value="ECO:0007669"/>
    <property type="project" value="TreeGrafter"/>
</dbReference>
<protein>
    <submittedName>
        <fullName evidence="2">Glutathione S-transferase</fullName>
    </submittedName>
</protein>
<dbReference type="CDD" id="cd03043">
    <property type="entry name" value="GST_N_1"/>
    <property type="match status" value="1"/>
</dbReference>
<feature type="domain" description="GST N-terminal" evidence="1">
    <location>
        <begin position="3"/>
        <end position="87"/>
    </location>
</feature>
<comment type="caution">
    <text evidence="2">The sequence shown here is derived from an EMBL/GenBank/DDBJ whole genome shotgun (WGS) entry which is preliminary data.</text>
</comment>
<dbReference type="GO" id="GO:0006749">
    <property type="term" value="P:glutathione metabolic process"/>
    <property type="evidence" value="ECO:0007669"/>
    <property type="project" value="TreeGrafter"/>
</dbReference>
<dbReference type="InterPro" id="IPR040079">
    <property type="entry name" value="Glutathione_S-Trfase"/>
</dbReference>
<dbReference type="PANTHER" id="PTHR42673:SF4">
    <property type="entry name" value="MALEYLACETOACETATE ISOMERASE"/>
    <property type="match status" value="1"/>
</dbReference>
<dbReference type="Proteomes" id="UP000027644">
    <property type="component" value="Unassembled WGS sequence"/>
</dbReference>
<dbReference type="Gene3D" id="3.40.30.10">
    <property type="entry name" value="Glutaredoxin"/>
    <property type="match status" value="1"/>
</dbReference>